<proteinExistence type="predicted"/>
<dbReference type="PANTHER" id="PTHR42031:SF1">
    <property type="entry name" value="KEY LIME PATHOGENICITY PROTEIN"/>
    <property type="match status" value="1"/>
</dbReference>
<evidence type="ECO:0000313" key="4">
    <source>
        <dbReference type="Proteomes" id="UP000053617"/>
    </source>
</evidence>
<protein>
    <recommendedName>
        <fullName evidence="2">DUF7896 domain-containing protein</fullName>
    </recommendedName>
</protein>
<dbReference type="STRING" id="1442369.A0A0D2II11"/>
<evidence type="ECO:0000259" key="2">
    <source>
        <dbReference type="Pfam" id="PF25438"/>
    </source>
</evidence>
<feature type="region of interest" description="Disordered" evidence="1">
    <location>
        <begin position="313"/>
        <end position="388"/>
    </location>
</feature>
<feature type="compositionally biased region" description="Polar residues" evidence="1">
    <location>
        <begin position="141"/>
        <end position="154"/>
    </location>
</feature>
<feature type="domain" description="DUF7896" evidence="2">
    <location>
        <begin position="449"/>
        <end position="528"/>
    </location>
</feature>
<feature type="compositionally biased region" description="Basic residues" evidence="1">
    <location>
        <begin position="492"/>
        <end position="502"/>
    </location>
</feature>
<dbReference type="GeneID" id="25294342"/>
<feature type="compositionally biased region" description="Low complexity" evidence="1">
    <location>
        <begin position="317"/>
        <end position="349"/>
    </location>
</feature>
<feature type="region of interest" description="Disordered" evidence="1">
    <location>
        <begin position="492"/>
        <end position="514"/>
    </location>
</feature>
<dbReference type="Pfam" id="PF25438">
    <property type="entry name" value="DUF7896"/>
    <property type="match status" value="1"/>
</dbReference>
<reference evidence="3 4" key="1">
    <citation type="submission" date="2015-01" db="EMBL/GenBank/DDBJ databases">
        <title>The Genome Sequence of Rhinocladiella mackenzie CBS 650.93.</title>
        <authorList>
            <consortium name="The Broad Institute Genomics Platform"/>
            <person name="Cuomo C."/>
            <person name="de Hoog S."/>
            <person name="Gorbushina A."/>
            <person name="Stielow B."/>
            <person name="Teixiera M."/>
            <person name="Abouelleil A."/>
            <person name="Chapman S.B."/>
            <person name="Priest M."/>
            <person name="Young S.K."/>
            <person name="Wortman J."/>
            <person name="Nusbaum C."/>
            <person name="Birren B."/>
        </authorList>
    </citation>
    <scope>NUCLEOTIDE SEQUENCE [LARGE SCALE GENOMIC DNA]</scope>
    <source>
        <strain evidence="3 4">CBS 650.93</strain>
    </source>
</reference>
<evidence type="ECO:0000256" key="1">
    <source>
        <dbReference type="SAM" id="MobiDB-lite"/>
    </source>
</evidence>
<feature type="compositionally biased region" description="Pro residues" evidence="1">
    <location>
        <begin position="111"/>
        <end position="120"/>
    </location>
</feature>
<evidence type="ECO:0000313" key="3">
    <source>
        <dbReference type="EMBL" id="KIX05399.1"/>
    </source>
</evidence>
<dbReference type="AlphaFoldDB" id="A0A0D2II11"/>
<dbReference type="OrthoDB" id="5377599at2759"/>
<dbReference type="PANTHER" id="PTHR42031">
    <property type="entry name" value="KEY LIME PATHOGENICITY PROTEIN"/>
    <property type="match status" value="1"/>
</dbReference>
<dbReference type="Proteomes" id="UP000053617">
    <property type="component" value="Unassembled WGS sequence"/>
</dbReference>
<dbReference type="EMBL" id="KN847478">
    <property type="protein sequence ID" value="KIX05399.1"/>
    <property type="molecule type" value="Genomic_DNA"/>
</dbReference>
<dbReference type="HOGENOM" id="CLU_474090_0_0_1"/>
<dbReference type="RefSeq" id="XP_013272535.1">
    <property type="nucleotide sequence ID" value="XM_013417081.1"/>
</dbReference>
<sequence>MDSGTLVGVLRSCRAVYDQDHQHLSPEEREAGWSRYWDSIGAAVKGSRSTQEYGTSVPQKRTASSAEAVGMEPATKRPGHASLASSAPAVPFLERQFSEPVGLSPSQNHPGRPPARPSPPVQTSATTGPVPIPRRHGGQRRMSNTASSPNRFNGSNLTFIKEVQDMSPTDYLAKSPEEYRTPTISLTPPKMVERGELPTKHVSQLTSPYTSAIESPEGYTRMTTTSDSSLTSTTTVLSEPMTRTNTNDVLCEGFGMFRMDSVSMLKGLKASEMLTSEFSPASDAVDSAPYFSFSSVVTDSGYNGLSQLSFPDNEFHSSSSPSSCEMKNSPSCGSNASSISILSESPLSARGLPQEAVPRSSNAPSRPLAPKMDRAANTSSSDAELPEPKLIAVQGEDGTVKHKAEITRTVRRQPPRKTTFCRFCNDQPQGFHGDHELRRHIDRHHAQVRRVWICKDASADGTFLSNCKACRTRKTYGANYNAAAHLRRAHFNPCKNRRGGRGKKSEGRGGMGGGNYPPMEVLKNWMYEELEMNVNGRVVVQDIVPDTTFHPAAVNELVNCGSNNVTARDFNLDGDMSQPGMPMYDIMQEPLFYENGLHLNYVNAALSPNVAYNPNSYVVPDDPPFF</sequence>
<feature type="region of interest" description="Disordered" evidence="1">
    <location>
        <begin position="100"/>
        <end position="154"/>
    </location>
</feature>
<feature type="compositionally biased region" description="Low complexity" evidence="1">
    <location>
        <begin position="223"/>
        <end position="238"/>
    </location>
</feature>
<gene>
    <name evidence="3" type="ORF">Z518_06271</name>
</gene>
<keyword evidence="4" id="KW-1185">Reference proteome</keyword>
<dbReference type="InterPro" id="IPR057218">
    <property type="entry name" value="DUF7896"/>
</dbReference>
<dbReference type="VEuPathDB" id="FungiDB:Z518_06271"/>
<feature type="compositionally biased region" description="Polar residues" evidence="1">
    <location>
        <begin position="47"/>
        <end position="65"/>
    </location>
</feature>
<organism evidence="3 4">
    <name type="scientific">Rhinocladiella mackenziei CBS 650.93</name>
    <dbReference type="NCBI Taxonomy" id="1442369"/>
    <lineage>
        <taxon>Eukaryota</taxon>
        <taxon>Fungi</taxon>
        <taxon>Dikarya</taxon>
        <taxon>Ascomycota</taxon>
        <taxon>Pezizomycotina</taxon>
        <taxon>Eurotiomycetes</taxon>
        <taxon>Chaetothyriomycetidae</taxon>
        <taxon>Chaetothyriales</taxon>
        <taxon>Herpotrichiellaceae</taxon>
        <taxon>Rhinocladiella</taxon>
    </lineage>
</organism>
<feature type="region of interest" description="Disordered" evidence="1">
    <location>
        <begin position="219"/>
        <end position="239"/>
    </location>
</feature>
<accession>A0A0D2II11</accession>
<feature type="region of interest" description="Disordered" evidence="1">
    <location>
        <begin position="44"/>
        <end position="84"/>
    </location>
</feature>
<name>A0A0D2II11_9EURO</name>